<sequence>MAIAERVYESVKGLPATAAQEVLDFASFLAEREARRDDRALMLAQQSDLGDWDTAQDDAWNHAPAV</sequence>
<dbReference type="Proteomes" id="UP000232638">
    <property type="component" value="Chromosome"/>
</dbReference>
<gene>
    <name evidence="1" type="ORF">THSYN_01460</name>
</gene>
<protein>
    <submittedName>
        <fullName evidence="1">Uncharacterized protein</fullName>
    </submittedName>
</protein>
<name>A0A2K8U2E3_9GAMM</name>
<evidence type="ECO:0000313" key="2">
    <source>
        <dbReference type="Proteomes" id="UP000232638"/>
    </source>
</evidence>
<dbReference type="RefSeq" id="WP_100917570.1">
    <property type="nucleotide sequence ID" value="NZ_CP020370.1"/>
</dbReference>
<reference evidence="1 2" key="1">
    <citation type="submission" date="2017-03" db="EMBL/GenBank/DDBJ databases">
        <title>Complete genome sequence of Candidatus 'Thiodictyon syntrophicum' sp. nov. strain Cad16T, a photolithoautotroph purple sulfur bacterium isolated from an alpine meromictic lake.</title>
        <authorList>
            <person name="Luedin S.M."/>
            <person name="Pothier J.F."/>
            <person name="Danza F."/>
            <person name="Storelli N."/>
            <person name="Wittwer M."/>
            <person name="Tonolla M."/>
        </authorList>
    </citation>
    <scope>NUCLEOTIDE SEQUENCE [LARGE SCALE GENOMIC DNA]</scope>
    <source>
        <strain evidence="1 2">Cad16T</strain>
    </source>
</reference>
<dbReference type="AlphaFoldDB" id="A0A2K8U2E3"/>
<dbReference type="EMBL" id="CP020370">
    <property type="protein sequence ID" value="AUB79752.1"/>
    <property type="molecule type" value="Genomic_DNA"/>
</dbReference>
<accession>A0A2K8U2E3</accession>
<dbReference type="KEGG" id="tsy:THSYN_01460"/>
<keyword evidence="2" id="KW-1185">Reference proteome</keyword>
<organism evidence="1 2">
    <name type="scientific">Candidatus Thiodictyon syntrophicum</name>
    <dbReference type="NCBI Taxonomy" id="1166950"/>
    <lineage>
        <taxon>Bacteria</taxon>
        <taxon>Pseudomonadati</taxon>
        <taxon>Pseudomonadota</taxon>
        <taxon>Gammaproteobacteria</taxon>
        <taxon>Chromatiales</taxon>
        <taxon>Chromatiaceae</taxon>
        <taxon>Thiodictyon</taxon>
    </lineage>
</organism>
<evidence type="ECO:0000313" key="1">
    <source>
        <dbReference type="EMBL" id="AUB79752.1"/>
    </source>
</evidence>
<proteinExistence type="predicted"/>